<proteinExistence type="predicted"/>
<accession>A0A561P2H8</accession>
<feature type="coiled-coil region" evidence="1">
    <location>
        <begin position="307"/>
        <end position="334"/>
    </location>
</feature>
<dbReference type="RefSeq" id="WP_186452676.1">
    <property type="nucleotide sequence ID" value="NZ_VIWO01000016.1"/>
</dbReference>
<protein>
    <submittedName>
        <fullName evidence="2">Uncharacterized protein</fullName>
    </submittedName>
</protein>
<name>A0A561P2H8_9BACT</name>
<evidence type="ECO:0000313" key="3">
    <source>
        <dbReference type="Proteomes" id="UP000320811"/>
    </source>
</evidence>
<reference evidence="2 3" key="1">
    <citation type="submission" date="2019-06" db="EMBL/GenBank/DDBJ databases">
        <title>Sorghum-associated microbial communities from plants grown in Nebraska, USA.</title>
        <authorList>
            <person name="Schachtman D."/>
        </authorList>
    </citation>
    <scope>NUCLEOTIDE SEQUENCE [LARGE SCALE GENOMIC DNA]</scope>
    <source>
        <strain evidence="2 3">1209</strain>
    </source>
</reference>
<comment type="caution">
    <text evidence="2">The sequence shown here is derived from an EMBL/GenBank/DDBJ whole genome shotgun (WGS) entry which is preliminary data.</text>
</comment>
<dbReference type="EMBL" id="VIWO01000016">
    <property type="protein sequence ID" value="TWF32336.1"/>
    <property type="molecule type" value="Genomic_DNA"/>
</dbReference>
<organism evidence="2 3">
    <name type="scientific">Chitinophaga polysaccharea</name>
    <dbReference type="NCBI Taxonomy" id="1293035"/>
    <lineage>
        <taxon>Bacteria</taxon>
        <taxon>Pseudomonadati</taxon>
        <taxon>Bacteroidota</taxon>
        <taxon>Chitinophagia</taxon>
        <taxon>Chitinophagales</taxon>
        <taxon>Chitinophagaceae</taxon>
        <taxon>Chitinophaga</taxon>
    </lineage>
</organism>
<dbReference type="AlphaFoldDB" id="A0A561P2H8"/>
<sequence length="340" mass="36172">MSAIGSYAQIQNSTALQTNANFNIDGTGSARAFYTSDSTISSGRGHYIIRQKGSFRWAIGTFTAENGTEGQGSDFSLFSYNNGGSYRGNYLTILRTNGAVGINTSAATAQLHVNALPTATVAKFTLSNIAETNAALTIANGTSSPGSFITSITGRSYSPGRPFGVILTGESEDIAPPTNELNAAAVVIDGRSKNASRLNTANVLTISSYTIPLVVVKADGSMGIGTLTTGTNKLAVEGTIAARRLKVTQTTPWPDYVFEATYSLPSLQAVEDFINKNKHLPEVPSANEIAEHGQDVGEMNTILLKKVEELTLHLISMQKEIAALKDSNKVLEEKVKKIQR</sequence>
<gene>
    <name evidence="2" type="ORF">FHW36_1169</name>
</gene>
<evidence type="ECO:0000256" key="1">
    <source>
        <dbReference type="SAM" id="Coils"/>
    </source>
</evidence>
<evidence type="ECO:0000313" key="2">
    <source>
        <dbReference type="EMBL" id="TWF32336.1"/>
    </source>
</evidence>
<keyword evidence="1" id="KW-0175">Coiled coil</keyword>
<dbReference type="Proteomes" id="UP000320811">
    <property type="component" value="Unassembled WGS sequence"/>
</dbReference>
<keyword evidence="3" id="KW-1185">Reference proteome</keyword>